<feature type="active site" description="Proton donor" evidence="3">
    <location>
        <position position="149"/>
    </location>
</feature>
<dbReference type="AlphaFoldDB" id="A0A8J3JMU9"/>
<feature type="active site" description="Nucleophile" evidence="3">
    <location>
        <position position="260"/>
    </location>
</feature>
<evidence type="ECO:0000256" key="1">
    <source>
        <dbReference type="ARBA" id="ARBA00022801"/>
    </source>
</evidence>
<keyword evidence="1 3" id="KW-0378">Hydrolase</keyword>
<dbReference type="InterPro" id="IPR006311">
    <property type="entry name" value="TAT_signal"/>
</dbReference>
<organism evidence="6 7">
    <name type="scientific">Catellatospora bangladeshensis</name>
    <dbReference type="NCBI Taxonomy" id="310355"/>
    <lineage>
        <taxon>Bacteria</taxon>
        <taxon>Bacillati</taxon>
        <taxon>Actinomycetota</taxon>
        <taxon>Actinomycetes</taxon>
        <taxon>Micromonosporales</taxon>
        <taxon>Micromonosporaceae</taxon>
        <taxon>Catellatospora</taxon>
    </lineage>
</organism>
<comment type="caution">
    <text evidence="6">The sequence shown here is derived from an EMBL/GenBank/DDBJ whole genome shotgun (WGS) entry which is preliminary data.</text>
</comment>
<feature type="signal peptide" evidence="4">
    <location>
        <begin position="1"/>
        <end position="34"/>
    </location>
</feature>
<keyword evidence="2 3" id="KW-0326">Glycosidase</keyword>
<dbReference type="Gene3D" id="3.20.20.80">
    <property type="entry name" value="Glycosidases"/>
    <property type="match status" value="1"/>
</dbReference>
<reference evidence="6 7" key="1">
    <citation type="submission" date="2021-01" db="EMBL/GenBank/DDBJ databases">
        <title>Whole genome shotgun sequence of Catellatospora bangladeshensis NBRC 107357.</title>
        <authorList>
            <person name="Komaki H."/>
            <person name="Tamura T."/>
        </authorList>
    </citation>
    <scope>NUCLEOTIDE SEQUENCE [LARGE SCALE GENOMIC DNA]</scope>
    <source>
        <strain evidence="6 7">NBRC 107357</strain>
    </source>
</reference>
<feature type="domain" description="GH26" evidence="5">
    <location>
        <begin position="9"/>
        <end position="326"/>
    </location>
</feature>
<accession>A0A8J3JMU9</accession>
<dbReference type="Pfam" id="PF02156">
    <property type="entry name" value="Glyco_hydro_26"/>
    <property type="match status" value="1"/>
</dbReference>
<feature type="chain" id="PRO_5039477847" description="GH26 domain-containing protein" evidence="4">
    <location>
        <begin position="35"/>
        <end position="552"/>
    </location>
</feature>
<gene>
    <name evidence="6" type="ORF">Cba03nite_29670</name>
</gene>
<comment type="similarity">
    <text evidence="3">Belongs to the glycosyl hydrolase 26 family.</text>
</comment>
<evidence type="ECO:0000256" key="3">
    <source>
        <dbReference type="PROSITE-ProRule" id="PRU01100"/>
    </source>
</evidence>
<dbReference type="Proteomes" id="UP000601223">
    <property type="component" value="Unassembled WGS sequence"/>
</dbReference>
<evidence type="ECO:0000259" key="5">
    <source>
        <dbReference type="PROSITE" id="PS51764"/>
    </source>
</evidence>
<dbReference type="InterPro" id="IPR017853">
    <property type="entry name" value="GH"/>
</dbReference>
<evidence type="ECO:0000256" key="4">
    <source>
        <dbReference type="SAM" id="SignalP"/>
    </source>
</evidence>
<keyword evidence="7" id="KW-1185">Reference proteome</keyword>
<name>A0A8J3JMU9_9ACTN</name>
<dbReference type="SUPFAM" id="SSF51445">
    <property type="entry name" value="(Trans)glycosidases"/>
    <property type="match status" value="1"/>
</dbReference>
<evidence type="ECO:0000313" key="6">
    <source>
        <dbReference type="EMBL" id="GIF81618.1"/>
    </source>
</evidence>
<dbReference type="PROSITE" id="PS51318">
    <property type="entry name" value="TAT"/>
    <property type="match status" value="1"/>
</dbReference>
<protein>
    <recommendedName>
        <fullName evidence="5">GH26 domain-containing protein</fullName>
    </recommendedName>
</protein>
<dbReference type="EMBL" id="BONF01000015">
    <property type="protein sequence ID" value="GIF81618.1"/>
    <property type="molecule type" value="Genomic_DNA"/>
</dbReference>
<sequence>MKRIRPRPAPRRGLLALTMVLMTALLGPIAPATAAAEPMIWGAHVARRGGESEQQAVQNLEASLGQSLRGSRIFVLWDQQFPDSYHNWLRSTNHTLLLSVKARRLNGQRIPWSSIANAAPGQAIYDDIVSWSTRIKNWGAPIYFIFNHEPEASTNLQNGDATDFKNAWRRIVTVFREQGVTNAKYLLTMTDYSFFVNPTDRRRAEKWYPGDDVVDGIGADSYNWYTCRGSNEGWKSLQSIIDPLRQFGTQHPDEELWLPEFATIEDPAQPSRKAAWLAAAQSLFKQPGWEQFRGALYFHTEHDNSQYPACDWWADSSAQSRDAFAAMGADPYFGGEGAPPPPPPPPGSGLLFVVGDPAALTTGDTAVRNRLTAAGYTVTLADDGTVTAGDATGQAAVLISASVSSGLTSRFREVTVPVLTWKPWIYDDMRMTGTTADVSYGNISASSAAVTAAGHPLAAGRTGTVGLYATNQTIGFGIPNTGAGGATTVATVSGQPGIFVYESGASMVGGAPAPGCRIAFPASATSPAAFESGGGALFDAAVGYAAGNCAAP</sequence>
<proteinExistence type="inferred from homology"/>
<dbReference type="RefSeq" id="WP_203746150.1">
    <property type="nucleotide sequence ID" value="NZ_BONF01000015.1"/>
</dbReference>
<evidence type="ECO:0000256" key="2">
    <source>
        <dbReference type="ARBA" id="ARBA00023295"/>
    </source>
</evidence>
<keyword evidence="4" id="KW-0732">Signal</keyword>
<dbReference type="PROSITE" id="PS51764">
    <property type="entry name" value="GH26"/>
    <property type="match status" value="1"/>
</dbReference>
<dbReference type="InterPro" id="IPR022790">
    <property type="entry name" value="GH26_dom"/>
</dbReference>
<evidence type="ECO:0000313" key="7">
    <source>
        <dbReference type="Proteomes" id="UP000601223"/>
    </source>
</evidence>
<dbReference type="GO" id="GO:0004553">
    <property type="term" value="F:hydrolase activity, hydrolyzing O-glycosyl compounds"/>
    <property type="evidence" value="ECO:0007669"/>
    <property type="project" value="InterPro"/>
</dbReference>